<dbReference type="Gene3D" id="3.20.20.150">
    <property type="entry name" value="Divalent-metal-dependent TIM barrel enzymes"/>
    <property type="match status" value="1"/>
</dbReference>
<dbReference type="GO" id="GO:0003906">
    <property type="term" value="F:DNA-(apurinic or apyrimidinic site) endonuclease activity"/>
    <property type="evidence" value="ECO:0007669"/>
    <property type="project" value="TreeGrafter"/>
</dbReference>
<evidence type="ECO:0000259" key="8">
    <source>
        <dbReference type="Pfam" id="PF01261"/>
    </source>
</evidence>
<accession>X0RPG0</accession>
<dbReference type="InterPro" id="IPR036237">
    <property type="entry name" value="Xyl_isomerase-like_sf"/>
</dbReference>
<sequence length="155" mass="17716">GFKGVVVHCGKSCKMDINEALDNMYQNMLTVIESVDPKCPLLLETTSGQGSETCWQFAALKEFYKRFTEQQKQKIKICIDTCHVFAAGHDPLKFILDWDQDYPDSIVLVHFNDSKEKCGCKKDRHERPGKGKIGLEKMCLVAGWCFEKNMPMVME</sequence>
<dbReference type="InterPro" id="IPR013022">
    <property type="entry name" value="Xyl_isomerase-like_TIM-brl"/>
</dbReference>
<evidence type="ECO:0000256" key="2">
    <source>
        <dbReference type="ARBA" id="ARBA00005340"/>
    </source>
</evidence>
<evidence type="ECO:0000256" key="6">
    <source>
        <dbReference type="ARBA" id="ARBA00022833"/>
    </source>
</evidence>
<dbReference type="InterPro" id="IPR001719">
    <property type="entry name" value="AP_endonuc_2"/>
</dbReference>
<evidence type="ECO:0000256" key="4">
    <source>
        <dbReference type="ARBA" id="ARBA00022763"/>
    </source>
</evidence>
<name>X0RPG0_9ZZZZ</name>
<dbReference type="PANTHER" id="PTHR21445">
    <property type="entry name" value="ENDONUCLEASE IV ENDODEOXYRIBONUCLEASE IV"/>
    <property type="match status" value="1"/>
</dbReference>
<feature type="non-terminal residue" evidence="9">
    <location>
        <position position="1"/>
    </location>
</feature>
<evidence type="ECO:0000256" key="3">
    <source>
        <dbReference type="ARBA" id="ARBA00022723"/>
    </source>
</evidence>
<comment type="cofactor">
    <cofactor evidence="1">
        <name>Zn(2+)</name>
        <dbReference type="ChEBI" id="CHEBI:29105"/>
    </cofactor>
</comment>
<dbReference type="GO" id="GO:0006284">
    <property type="term" value="P:base-excision repair"/>
    <property type="evidence" value="ECO:0007669"/>
    <property type="project" value="TreeGrafter"/>
</dbReference>
<evidence type="ECO:0000256" key="5">
    <source>
        <dbReference type="ARBA" id="ARBA00022801"/>
    </source>
</evidence>
<dbReference type="GO" id="GO:0008270">
    <property type="term" value="F:zinc ion binding"/>
    <property type="evidence" value="ECO:0007669"/>
    <property type="project" value="InterPro"/>
</dbReference>
<dbReference type="AlphaFoldDB" id="X0RPG0"/>
<dbReference type="EMBL" id="BARS01005265">
    <property type="protein sequence ID" value="GAF70678.1"/>
    <property type="molecule type" value="Genomic_DNA"/>
</dbReference>
<comment type="similarity">
    <text evidence="2">Belongs to the AP endonuclease 2 family.</text>
</comment>
<dbReference type="SUPFAM" id="SSF51658">
    <property type="entry name" value="Xylose isomerase-like"/>
    <property type="match status" value="1"/>
</dbReference>
<keyword evidence="3" id="KW-0479">Metal-binding</keyword>
<protein>
    <recommendedName>
        <fullName evidence="8">Xylose isomerase-like TIM barrel domain-containing protein</fullName>
    </recommendedName>
</protein>
<dbReference type="InterPro" id="IPR018246">
    <property type="entry name" value="AP_endonuc_F2_Zn_BS"/>
</dbReference>
<gene>
    <name evidence="9" type="ORF">S01H1_10307</name>
</gene>
<feature type="domain" description="Xylose isomerase-like TIM barrel" evidence="8">
    <location>
        <begin position="5"/>
        <end position="138"/>
    </location>
</feature>
<comment type="caution">
    <text evidence="9">The sequence shown here is derived from an EMBL/GenBank/DDBJ whole genome shotgun (WGS) entry which is preliminary data.</text>
</comment>
<evidence type="ECO:0000313" key="9">
    <source>
        <dbReference type="EMBL" id="GAF70678.1"/>
    </source>
</evidence>
<dbReference type="PANTHER" id="PTHR21445:SF0">
    <property type="entry name" value="APURINIC-APYRIMIDINIC ENDONUCLEASE"/>
    <property type="match status" value="1"/>
</dbReference>
<dbReference type="PROSITE" id="PS00731">
    <property type="entry name" value="AP_NUCLEASE_F2_3"/>
    <property type="match status" value="1"/>
</dbReference>
<proteinExistence type="inferred from homology"/>
<keyword evidence="5" id="KW-0378">Hydrolase</keyword>
<reference evidence="9" key="1">
    <citation type="journal article" date="2014" name="Front. Microbiol.">
        <title>High frequency of phylogenetically diverse reductive dehalogenase-homologous genes in deep subseafloor sedimentary metagenomes.</title>
        <authorList>
            <person name="Kawai M."/>
            <person name="Futagami T."/>
            <person name="Toyoda A."/>
            <person name="Takaki Y."/>
            <person name="Nishi S."/>
            <person name="Hori S."/>
            <person name="Arai W."/>
            <person name="Tsubouchi T."/>
            <person name="Morono Y."/>
            <person name="Uchiyama I."/>
            <person name="Ito T."/>
            <person name="Fujiyama A."/>
            <person name="Inagaki F."/>
            <person name="Takami H."/>
        </authorList>
    </citation>
    <scope>NUCLEOTIDE SEQUENCE</scope>
    <source>
        <strain evidence="9">Expedition CK06-06</strain>
    </source>
</reference>
<keyword evidence="4" id="KW-0227">DNA damage</keyword>
<dbReference type="GO" id="GO:0008081">
    <property type="term" value="F:phosphoric diester hydrolase activity"/>
    <property type="evidence" value="ECO:0007669"/>
    <property type="project" value="TreeGrafter"/>
</dbReference>
<keyword evidence="7" id="KW-0234">DNA repair</keyword>
<dbReference type="Pfam" id="PF01261">
    <property type="entry name" value="AP_endonuc_2"/>
    <property type="match status" value="1"/>
</dbReference>
<organism evidence="9">
    <name type="scientific">marine sediment metagenome</name>
    <dbReference type="NCBI Taxonomy" id="412755"/>
    <lineage>
        <taxon>unclassified sequences</taxon>
        <taxon>metagenomes</taxon>
        <taxon>ecological metagenomes</taxon>
    </lineage>
</organism>
<evidence type="ECO:0000256" key="7">
    <source>
        <dbReference type="ARBA" id="ARBA00023204"/>
    </source>
</evidence>
<evidence type="ECO:0000256" key="1">
    <source>
        <dbReference type="ARBA" id="ARBA00001947"/>
    </source>
</evidence>
<dbReference type="PROSITE" id="PS51432">
    <property type="entry name" value="AP_NUCLEASE_F2_4"/>
    <property type="match status" value="1"/>
</dbReference>
<dbReference type="GO" id="GO:0003677">
    <property type="term" value="F:DNA binding"/>
    <property type="evidence" value="ECO:0007669"/>
    <property type="project" value="InterPro"/>
</dbReference>
<keyword evidence="6" id="KW-0862">Zinc</keyword>